<dbReference type="Proteomes" id="UP000233551">
    <property type="component" value="Unassembled WGS sequence"/>
</dbReference>
<accession>A0A2I0K7G2</accession>
<evidence type="ECO:0000313" key="1">
    <source>
        <dbReference type="EMBL" id="PKI64489.1"/>
    </source>
</evidence>
<sequence>MTSGDSFSHASVAHPWKGGHSQAALHRRAHACPDEIKFECAHSPHRGLRCPPRHWPLPIGLCLPAPLLLHRAQPSSDWASLLSVSDFQMTTVPFNGSSAWKQWVEGKAYELIDEWMDDSFPLFGSYEMHTSWALVHSSMCRR</sequence>
<keyword evidence="2" id="KW-1185">Reference proteome</keyword>
<evidence type="ECO:0000313" key="2">
    <source>
        <dbReference type="Proteomes" id="UP000233551"/>
    </source>
</evidence>
<name>A0A2I0K7G2_PUNGR</name>
<dbReference type="EMBL" id="PGOL01000812">
    <property type="protein sequence ID" value="PKI64489.1"/>
    <property type="molecule type" value="Genomic_DNA"/>
</dbReference>
<proteinExistence type="predicted"/>
<comment type="caution">
    <text evidence="1">The sequence shown here is derived from an EMBL/GenBank/DDBJ whole genome shotgun (WGS) entry which is preliminary data.</text>
</comment>
<organism evidence="1 2">
    <name type="scientific">Punica granatum</name>
    <name type="common">Pomegranate</name>
    <dbReference type="NCBI Taxonomy" id="22663"/>
    <lineage>
        <taxon>Eukaryota</taxon>
        <taxon>Viridiplantae</taxon>
        <taxon>Streptophyta</taxon>
        <taxon>Embryophyta</taxon>
        <taxon>Tracheophyta</taxon>
        <taxon>Spermatophyta</taxon>
        <taxon>Magnoliopsida</taxon>
        <taxon>eudicotyledons</taxon>
        <taxon>Gunneridae</taxon>
        <taxon>Pentapetalae</taxon>
        <taxon>rosids</taxon>
        <taxon>malvids</taxon>
        <taxon>Myrtales</taxon>
        <taxon>Lythraceae</taxon>
        <taxon>Punica</taxon>
    </lineage>
</organism>
<dbReference type="AlphaFoldDB" id="A0A2I0K7G2"/>
<reference evidence="1 2" key="1">
    <citation type="submission" date="2017-11" db="EMBL/GenBank/DDBJ databases">
        <title>De-novo sequencing of pomegranate (Punica granatum L.) genome.</title>
        <authorList>
            <person name="Akparov Z."/>
            <person name="Amiraslanov A."/>
            <person name="Hajiyeva S."/>
            <person name="Abbasov M."/>
            <person name="Kaur K."/>
            <person name="Hamwieh A."/>
            <person name="Solovyev V."/>
            <person name="Salamov A."/>
            <person name="Braich B."/>
            <person name="Kosarev P."/>
            <person name="Mahmoud A."/>
            <person name="Hajiyev E."/>
            <person name="Babayeva S."/>
            <person name="Izzatullayeva V."/>
            <person name="Mammadov A."/>
            <person name="Mammadov A."/>
            <person name="Sharifova S."/>
            <person name="Ojaghi J."/>
            <person name="Eynullazada K."/>
            <person name="Bayramov B."/>
            <person name="Abdulazimova A."/>
            <person name="Shahmuradov I."/>
        </authorList>
    </citation>
    <scope>NUCLEOTIDE SEQUENCE [LARGE SCALE GENOMIC DNA]</scope>
    <source>
        <strain evidence="2">cv. AG2017</strain>
        <tissue evidence="1">Leaf</tissue>
    </source>
</reference>
<protein>
    <submittedName>
        <fullName evidence="1">Uncharacterized protein</fullName>
    </submittedName>
</protein>
<gene>
    <name evidence="1" type="ORF">CRG98_015125</name>
</gene>